<dbReference type="OrthoDB" id="1661883at2759"/>
<reference evidence="2" key="1">
    <citation type="submission" date="2021-06" db="EMBL/GenBank/DDBJ databases">
        <authorList>
            <person name="Hodson N. C."/>
            <person name="Mongue J. A."/>
            <person name="Jaron S. K."/>
        </authorList>
    </citation>
    <scope>NUCLEOTIDE SEQUENCE</scope>
</reference>
<dbReference type="InterPro" id="IPR002110">
    <property type="entry name" value="Ankyrin_rpt"/>
</dbReference>
<keyword evidence="1" id="KW-0040">ANK repeat</keyword>
<dbReference type="Proteomes" id="UP000708208">
    <property type="component" value="Unassembled WGS sequence"/>
</dbReference>
<dbReference type="Pfam" id="PF13857">
    <property type="entry name" value="Ank_5"/>
    <property type="match status" value="1"/>
</dbReference>
<sequence length="258" mass="29102">AVELCLRSGAKISTQQHDLSTPVHLACSQGTLKIVELMFQMQPEEKEVSLKSCDLQRMTPLHCAAVFDHFALVDYLVSQGANLNTLNKDRRTPLHLAASRNAWKTMKTLIRLGADISLKDKDNRNMLHIMVTHDGELDKILDHELSTLFIPILEDQDKNGNTSLHYAAKRGHIKSVEKLLTLGASILTKNNDGQNVFHLACRYGRLNIIFQILKNEQTNSVVNEADGRGRTPLHIAANEGLFNYWFHHNNTNRVYTGK</sequence>
<comment type="caution">
    <text evidence="2">The sequence shown here is derived from an EMBL/GenBank/DDBJ whole genome shotgun (WGS) entry which is preliminary data.</text>
</comment>
<evidence type="ECO:0000313" key="3">
    <source>
        <dbReference type="Proteomes" id="UP000708208"/>
    </source>
</evidence>
<dbReference type="Pfam" id="PF12796">
    <property type="entry name" value="Ank_2"/>
    <property type="match status" value="1"/>
</dbReference>
<keyword evidence="3" id="KW-1185">Reference proteome</keyword>
<feature type="repeat" description="ANK" evidence="1">
    <location>
        <begin position="56"/>
        <end position="88"/>
    </location>
</feature>
<dbReference type="SMART" id="SM00248">
    <property type="entry name" value="ANK"/>
    <property type="match status" value="6"/>
</dbReference>
<evidence type="ECO:0000313" key="2">
    <source>
        <dbReference type="EMBL" id="CAG7733444.1"/>
    </source>
</evidence>
<feature type="repeat" description="ANK" evidence="1">
    <location>
        <begin position="89"/>
        <end position="121"/>
    </location>
</feature>
<name>A0A8J2P6U4_9HEXA</name>
<protein>
    <submittedName>
        <fullName evidence="2">Uncharacterized protein</fullName>
    </submittedName>
</protein>
<gene>
    <name evidence="2" type="ORF">AFUS01_LOCUS21887</name>
</gene>
<dbReference type="PANTHER" id="PTHR24198:SF165">
    <property type="entry name" value="ANKYRIN REPEAT-CONTAINING PROTEIN-RELATED"/>
    <property type="match status" value="1"/>
</dbReference>
<feature type="non-terminal residue" evidence="2">
    <location>
        <position position="1"/>
    </location>
</feature>
<dbReference type="PROSITE" id="PS50297">
    <property type="entry name" value="ANK_REP_REGION"/>
    <property type="match status" value="3"/>
</dbReference>
<dbReference type="EMBL" id="CAJVCH010249083">
    <property type="protein sequence ID" value="CAG7733444.1"/>
    <property type="molecule type" value="Genomic_DNA"/>
</dbReference>
<dbReference type="PROSITE" id="PS50088">
    <property type="entry name" value="ANK_REPEAT"/>
    <property type="match status" value="3"/>
</dbReference>
<dbReference type="PANTHER" id="PTHR24198">
    <property type="entry name" value="ANKYRIN REPEAT AND PROTEIN KINASE DOMAIN-CONTAINING PROTEIN"/>
    <property type="match status" value="1"/>
</dbReference>
<evidence type="ECO:0000256" key="1">
    <source>
        <dbReference type="PROSITE-ProRule" id="PRU00023"/>
    </source>
</evidence>
<accession>A0A8J2P6U4</accession>
<feature type="repeat" description="ANK" evidence="1">
    <location>
        <begin position="159"/>
        <end position="191"/>
    </location>
</feature>
<dbReference type="AlphaFoldDB" id="A0A8J2P6U4"/>
<proteinExistence type="predicted"/>
<organism evidence="2 3">
    <name type="scientific">Allacma fusca</name>
    <dbReference type="NCBI Taxonomy" id="39272"/>
    <lineage>
        <taxon>Eukaryota</taxon>
        <taxon>Metazoa</taxon>
        <taxon>Ecdysozoa</taxon>
        <taxon>Arthropoda</taxon>
        <taxon>Hexapoda</taxon>
        <taxon>Collembola</taxon>
        <taxon>Symphypleona</taxon>
        <taxon>Sminthuridae</taxon>
        <taxon>Allacma</taxon>
    </lineage>
</organism>